<dbReference type="RefSeq" id="WP_184590366.1">
    <property type="nucleotide sequence ID" value="NZ_JACHLI010000011.1"/>
</dbReference>
<dbReference type="PANTHER" id="PTHR34183:SF1">
    <property type="entry name" value="ENDOLYTIC PEPTIDOGLYCAN TRANSGLYCOSYLASE RLPA"/>
    <property type="match status" value="1"/>
</dbReference>
<feature type="region of interest" description="Disordered" evidence="1">
    <location>
        <begin position="141"/>
        <end position="184"/>
    </location>
</feature>
<feature type="domain" description="SPOR" evidence="3">
    <location>
        <begin position="187"/>
        <end position="266"/>
    </location>
</feature>
<feature type="transmembrane region" description="Helical" evidence="2">
    <location>
        <begin position="27"/>
        <end position="46"/>
    </location>
</feature>
<dbReference type="GO" id="GO:0051301">
    <property type="term" value="P:cell division"/>
    <property type="evidence" value="ECO:0007669"/>
    <property type="project" value="UniProtKB-KW"/>
</dbReference>
<dbReference type="GO" id="GO:0042834">
    <property type="term" value="F:peptidoglycan binding"/>
    <property type="evidence" value="ECO:0007669"/>
    <property type="project" value="InterPro"/>
</dbReference>
<dbReference type="PANTHER" id="PTHR34183">
    <property type="entry name" value="ENDOLYTIC PEPTIDOGLYCAN TRANSGLYCOSYLASE RLPA"/>
    <property type="match status" value="1"/>
</dbReference>
<feature type="compositionally biased region" description="Low complexity" evidence="1">
    <location>
        <begin position="112"/>
        <end position="121"/>
    </location>
</feature>
<organism evidence="4 5">
    <name type="scientific">Pseudomonas nitroreducens</name>
    <dbReference type="NCBI Taxonomy" id="46680"/>
    <lineage>
        <taxon>Bacteria</taxon>
        <taxon>Pseudomonadati</taxon>
        <taxon>Pseudomonadota</taxon>
        <taxon>Gammaproteobacteria</taxon>
        <taxon>Pseudomonadales</taxon>
        <taxon>Pseudomonadaceae</taxon>
        <taxon>Pseudomonas</taxon>
    </lineage>
</organism>
<feature type="compositionally biased region" description="Polar residues" evidence="1">
    <location>
        <begin position="65"/>
        <end position="80"/>
    </location>
</feature>
<gene>
    <name evidence="4" type="ORF">HNP46_003112</name>
</gene>
<keyword evidence="2" id="KW-0812">Transmembrane</keyword>
<name>A0A7W7P0W5_PSENT</name>
<feature type="region of interest" description="Disordered" evidence="1">
    <location>
        <begin position="1"/>
        <end position="21"/>
    </location>
</feature>
<feature type="region of interest" description="Disordered" evidence="1">
    <location>
        <begin position="100"/>
        <end position="121"/>
    </location>
</feature>
<dbReference type="InterPro" id="IPR036680">
    <property type="entry name" value="SPOR-like_sf"/>
</dbReference>
<dbReference type="GO" id="GO:0009279">
    <property type="term" value="C:cell outer membrane"/>
    <property type="evidence" value="ECO:0007669"/>
    <property type="project" value="TreeGrafter"/>
</dbReference>
<proteinExistence type="predicted"/>
<evidence type="ECO:0000256" key="1">
    <source>
        <dbReference type="SAM" id="MobiDB-lite"/>
    </source>
</evidence>
<dbReference type="PROSITE" id="PS51724">
    <property type="entry name" value="SPOR"/>
    <property type="match status" value="1"/>
</dbReference>
<reference evidence="4 5" key="1">
    <citation type="submission" date="2020-08" db="EMBL/GenBank/DDBJ databases">
        <title>Functional genomics of gut bacteria from endangered species of beetles.</title>
        <authorList>
            <person name="Carlos-Shanley C."/>
        </authorList>
    </citation>
    <scope>NUCLEOTIDE SEQUENCE [LARGE SCALE GENOMIC DNA]</scope>
    <source>
        <strain evidence="4 5">S00179</strain>
    </source>
</reference>
<evidence type="ECO:0000313" key="4">
    <source>
        <dbReference type="EMBL" id="MBB4864248.1"/>
    </source>
</evidence>
<dbReference type="Proteomes" id="UP000566995">
    <property type="component" value="Unassembled WGS sequence"/>
</dbReference>
<dbReference type="InterPro" id="IPR007730">
    <property type="entry name" value="SPOR-like_dom"/>
</dbReference>
<keyword evidence="2" id="KW-0472">Membrane</keyword>
<dbReference type="Gene3D" id="3.30.70.1070">
    <property type="entry name" value="Sporulation related repeat"/>
    <property type="match status" value="1"/>
</dbReference>
<keyword evidence="4" id="KW-0131">Cell cycle</keyword>
<evidence type="ECO:0000313" key="5">
    <source>
        <dbReference type="Proteomes" id="UP000566995"/>
    </source>
</evidence>
<dbReference type="EMBL" id="JACHLI010000011">
    <property type="protein sequence ID" value="MBB4864248.1"/>
    <property type="molecule type" value="Genomic_DNA"/>
</dbReference>
<evidence type="ECO:0000256" key="2">
    <source>
        <dbReference type="SAM" id="Phobius"/>
    </source>
</evidence>
<sequence>MAKKKPAPKRGASRYQAPAKKTSVPGWVWLVAGLAIGGFIMFLMKLEPGRNDVKREKPETAKTVVGSNKPSGTVQPQQPAAPTGVKPKYDFYTLLPGSEVAVPPDAVPPPAQAQKPQTPPTVVATKEEAEKIDTQRALAALSGQNPPPPAVVKPATATTTPATQVASAQKQTPASDAAAAKPTPPPAVAATQYYLQAGSFRKQTDADHLRAQIIMMGQNARVESGTVRDETWYRVMVGPYGDRTKASAAQKQLAGNGFSNLLLQQRQTR</sequence>
<dbReference type="AlphaFoldDB" id="A0A7W7P0W5"/>
<comment type="caution">
    <text evidence="4">The sequence shown here is derived from an EMBL/GenBank/DDBJ whole genome shotgun (WGS) entry which is preliminary data.</text>
</comment>
<dbReference type="Pfam" id="PF05036">
    <property type="entry name" value="SPOR"/>
    <property type="match status" value="1"/>
</dbReference>
<keyword evidence="2" id="KW-1133">Transmembrane helix</keyword>
<feature type="compositionally biased region" description="Basic and acidic residues" evidence="1">
    <location>
        <begin position="50"/>
        <end position="60"/>
    </location>
</feature>
<feature type="compositionally biased region" description="Basic residues" evidence="1">
    <location>
        <begin position="1"/>
        <end position="12"/>
    </location>
</feature>
<protein>
    <submittedName>
        <fullName evidence="4">Cell division protein FtsN</fullName>
    </submittedName>
</protein>
<dbReference type="SUPFAM" id="SSF110997">
    <property type="entry name" value="Sporulation related repeat"/>
    <property type="match status" value="1"/>
</dbReference>
<keyword evidence="4" id="KW-0132">Cell division</keyword>
<feature type="compositionally biased region" description="Low complexity" evidence="1">
    <location>
        <begin position="152"/>
        <end position="181"/>
    </location>
</feature>
<accession>A0A7W7P0W5</accession>
<feature type="region of interest" description="Disordered" evidence="1">
    <location>
        <begin position="50"/>
        <end position="88"/>
    </location>
</feature>
<evidence type="ECO:0000259" key="3">
    <source>
        <dbReference type="PROSITE" id="PS51724"/>
    </source>
</evidence>